<keyword evidence="1" id="KW-0378">Hydrolase</keyword>
<reference evidence="1 2" key="1">
    <citation type="submission" date="2023-12" db="EMBL/GenBank/DDBJ databases">
        <title>Baltic Sea Cyanobacteria.</title>
        <authorList>
            <person name="Delbaje E."/>
            <person name="Fewer D.P."/>
            <person name="Shishido T.K."/>
        </authorList>
    </citation>
    <scope>NUCLEOTIDE SEQUENCE [LARGE SCALE GENOMIC DNA]</scope>
    <source>
        <strain evidence="1 2">UHCC 0370</strain>
    </source>
</reference>
<gene>
    <name evidence="1" type="ORF">VB774_10460</name>
</gene>
<keyword evidence="1" id="KW-0255">Endonuclease</keyword>
<dbReference type="RefSeq" id="WP_323261620.1">
    <property type="nucleotide sequence ID" value="NZ_JAYGIE010000053.1"/>
</dbReference>
<evidence type="ECO:0000313" key="1">
    <source>
        <dbReference type="EMBL" id="MEA5478041.1"/>
    </source>
</evidence>
<keyword evidence="2" id="KW-1185">Reference proteome</keyword>
<organism evidence="1 2">
    <name type="scientific">Pseudanabaena galeata UHCC 0370</name>
    <dbReference type="NCBI Taxonomy" id="3110310"/>
    <lineage>
        <taxon>Bacteria</taxon>
        <taxon>Bacillati</taxon>
        <taxon>Cyanobacteriota</taxon>
        <taxon>Cyanophyceae</taxon>
        <taxon>Pseudanabaenales</taxon>
        <taxon>Pseudanabaenaceae</taxon>
        <taxon>Pseudanabaena</taxon>
    </lineage>
</organism>
<dbReference type="Pfam" id="PF09553">
    <property type="entry name" value="RE_Eco47II"/>
    <property type="match status" value="1"/>
</dbReference>
<dbReference type="EC" id="3.1.21.-" evidence="1"/>
<evidence type="ECO:0000313" key="2">
    <source>
        <dbReference type="Proteomes" id="UP001301388"/>
    </source>
</evidence>
<dbReference type="EMBL" id="JAYGIE010000053">
    <property type="protein sequence ID" value="MEA5478041.1"/>
    <property type="molecule type" value="Genomic_DNA"/>
</dbReference>
<sequence length="247" mass="28960">MKEYNLGFISDSDIFKNVKDTVMKYRFQINLKKFNKNLIDPVKLTFDSKVYKKTIEDVLESEIIRQLDKSITNQIGYFHQNVFKYVGNGWSVPDKGYDVVHNSQHIYVEMKNKHNTMNSSSSQKTYMRMQDTLIKNPKATCMLVEVIAPNSQNIEWSITLDKNRVSNKQIRRVSIDKFYEIVTGDRLAFKKLCTVLPRIIEDVVSSVKLSEKSNTVLKELKEIDENLLKSIYLLSFREYEGFHDFDI</sequence>
<accession>A0ABU5TIY0</accession>
<protein>
    <submittedName>
        <fullName evidence="1">Eco47II family restriction endonuclease</fullName>
        <ecNumber evidence="1">3.1.21.-</ecNumber>
    </submittedName>
</protein>
<dbReference type="Proteomes" id="UP001301388">
    <property type="component" value="Unassembled WGS sequence"/>
</dbReference>
<dbReference type="GO" id="GO:0004519">
    <property type="term" value="F:endonuclease activity"/>
    <property type="evidence" value="ECO:0007669"/>
    <property type="project" value="UniProtKB-KW"/>
</dbReference>
<keyword evidence="1" id="KW-0540">Nuclease</keyword>
<name>A0ABU5TIY0_9CYAN</name>
<proteinExistence type="predicted"/>
<dbReference type="GO" id="GO:0016787">
    <property type="term" value="F:hydrolase activity"/>
    <property type="evidence" value="ECO:0007669"/>
    <property type="project" value="UniProtKB-KW"/>
</dbReference>
<comment type="caution">
    <text evidence="1">The sequence shown here is derived from an EMBL/GenBank/DDBJ whole genome shotgun (WGS) entry which is preliminary data.</text>
</comment>
<dbReference type="InterPro" id="IPR019057">
    <property type="entry name" value="Restrct_endonuc_II_Eco47II"/>
</dbReference>